<reference evidence="1 2" key="1">
    <citation type="submission" date="2018-08" db="EMBL/GenBank/DDBJ databases">
        <title>Recombination of ecologically and evolutionarily significant loci maintains genetic cohesion in the Pseudomonas syringae species complex.</title>
        <authorList>
            <person name="Dillon M."/>
            <person name="Thakur S."/>
            <person name="Almeida R.N.D."/>
            <person name="Weir B.S."/>
            <person name="Guttman D.S."/>
        </authorList>
    </citation>
    <scope>NUCLEOTIDE SEQUENCE [LARGE SCALE GENOMIC DNA]</scope>
    <source>
        <strain evidence="1 2">ICMP 4086</strain>
    </source>
</reference>
<keyword evidence="1" id="KW-0347">Helicase</keyword>
<organism evidence="1 2">
    <name type="scientific">Pseudomonas caricapapayae</name>
    <dbReference type="NCBI Taxonomy" id="46678"/>
    <lineage>
        <taxon>Bacteria</taxon>
        <taxon>Pseudomonadati</taxon>
        <taxon>Pseudomonadota</taxon>
        <taxon>Gammaproteobacteria</taxon>
        <taxon>Pseudomonadales</taxon>
        <taxon>Pseudomonadaceae</taxon>
        <taxon>Pseudomonas</taxon>
    </lineage>
</organism>
<dbReference type="AlphaFoldDB" id="A0A0P9K021"/>
<comment type="caution">
    <text evidence="1">The sequence shown here is derived from an EMBL/GenBank/DDBJ whole genome shotgun (WGS) entry which is preliminary data.</text>
</comment>
<keyword evidence="1" id="KW-0067">ATP-binding</keyword>
<keyword evidence="1" id="KW-0378">Hydrolase</keyword>
<dbReference type="Proteomes" id="UP000278587">
    <property type="component" value="Unassembled WGS sequence"/>
</dbReference>
<proteinExistence type="predicted"/>
<dbReference type="EMBL" id="RBOC01000179">
    <property type="protein sequence ID" value="RMM04615.1"/>
    <property type="molecule type" value="Genomic_DNA"/>
</dbReference>
<name>A0A0P9K021_9PSED</name>
<sequence>MVCFRLPRDIMAVNKIQTDVLAKRGVEPGDFSFFAEQLENMFLDPLLTALDKYGIPTQISTQIKNLILPSEHLNDLLAKLRALAPRVPRLNLTGFEKSLMSWAVAEM</sequence>
<evidence type="ECO:0000313" key="2">
    <source>
        <dbReference type="Proteomes" id="UP000278587"/>
    </source>
</evidence>
<accession>A0A0P9K021</accession>
<protein>
    <submittedName>
        <fullName evidence="1">Helicase domain protein</fullName>
    </submittedName>
</protein>
<keyword evidence="1" id="KW-0547">Nucleotide-binding</keyword>
<dbReference type="GO" id="GO:0004386">
    <property type="term" value="F:helicase activity"/>
    <property type="evidence" value="ECO:0007669"/>
    <property type="project" value="UniProtKB-KW"/>
</dbReference>
<evidence type="ECO:0000313" key="1">
    <source>
        <dbReference type="EMBL" id="RMM04615.1"/>
    </source>
</evidence>
<gene>
    <name evidence="1" type="ORF">ALQ84_02164</name>
</gene>